<dbReference type="EMBL" id="AP029612">
    <property type="protein sequence ID" value="BFG70759.1"/>
    <property type="molecule type" value="Genomic_DNA"/>
</dbReference>
<feature type="chain" id="PRO_5043568904" description="Beta-lactamase" evidence="9">
    <location>
        <begin position="20"/>
        <end position="278"/>
    </location>
</feature>
<dbReference type="GO" id="GO:0017001">
    <property type="term" value="P:antibiotic catabolic process"/>
    <property type="evidence" value="ECO:0007669"/>
    <property type="project" value="InterPro"/>
</dbReference>
<sequence length="278" mass="31425">MKLSKIVFAVAAVVTVVFIACSPNNVTVENGYKKYFDENKVTGTFGIFDNGTGQFTIYNLSRFKDSSYLPASTFKIVNSLIGVETGRVTNEKMVIKWDGVVRVMPGGDTAHGWNKDLTMEEAFAASALPYYQEVARRIGKDTMQLWIDSLQYGNKQLGSAIDSFWINNSLKISPDEQLGLVKRLYFGQLPFQKRTQDIVKKMMIRENNANYQLAYKTGLGFKENGNLIGWIVGWIEENKHPYFFVLNAEGPSDAKMMDARMNILKGILKEQGFFEGKR</sequence>
<dbReference type="InterPro" id="IPR050515">
    <property type="entry name" value="Beta-lactam/transpept"/>
</dbReference>
<evidence type="ECO:0000256" key="4">
    <source>
        <dbReference type="ARBA" id="ARBA00022729"/>
    </source>
</evidence>
<evidence type="ECO:0000259" key="10">
    <source>
        <dbReference type="Pfam" id="PF00905"/>
    </source>
</evidence>
<dbReference type="RefSeq" id="WP_353548397.1">
    <property type="nucleotide sequence ID" value="NZ_AP029612.1"/>
</dbReference>
<dbReference type="GO" id="GO:0046677">
    <property type="term" value="P:response to antibiotic"/>
    <property type="evidence" value="ECO:0007669"/>
    <property type="project" value="UniProtKB-UniRule"/>
</dbReference>
<keyword evidence="6 8" id="KW-0046">Antibiotic resistance</keyword>
<evidence type="ECO:0000313" key="11">
    <source>
        <dbReference type="EMBL" id="BFG70759.1"/>
    </source>
</evidence>
<comment type="catalytic activity">
    <reaction evidence="1 8">
        <text>a beta-lactam + H2O = a substituted beta-amino acid</text>
        <dbReference type="Rhea" id="RHEA:20401"/>
        <dbReference type="ChEBI" id="CHEBI:15377"/>
        <dbReference type="ChEBI" id="CHEBI:35627"/>
        <dbReference type="ChEBI" id="CHEBI:140347"/>
        <dbReference type="EC" id="3.5.2.6"/>
    </reaction>
</comment>
<dbReference type="Pfam" id="PF00905">
    <property type="entry name" value="Transpeptidase"/>
    <property type="match status" value="1"/>
</dbReference>
<dbReference type="PROSITE" id="PS51257">
    <property type="entry name" value="PROKAR_LIPOPROTEIN"/>
    <property type="match status" value="1"/>
</dbReference>
<evidence type="ECO:0000256" key="3">
    <source>
        <dbReference type="ARBA" id="ARBA00012865"/>
    </source>
</evidence>
<name>A0AAT9GJE3_9BACT</name>
<keyword evidence="4 9" id="KW-0732">Signal</keyword>
<dbReference type="GO" id="GO:0008658">
    <property type="term" value="F:penicillin binding"/>
    <property type="evidence" value="ECO:0007669"/>
    <property type="project" value="InterPro"/>
</dbReference>
<dbReference type="PANTHER" id="PTHR30627:SF6">
    <property type="entry name" value="BETA-LACTAMASE YBXI-RELATED"/>
    <property type="match status" value="1"/>
</dbReference>
<dbReference type="GO" id="GO:0008800">
    <property type="term" value="F:beta-lactamase activity"/>
    <property type="evidence" value="ECO:0007669"/>
    <property type="project" value="UniProtKB-UniRule"/>
</dbReference>
<evidence type="ECO:0000256" key="2">
    <source>
        <dbReference type="ARBA" id="ARBA00007898"/>
    </source>
</evidence>
<protein>
    <recommendedName>
        <fullName evidence="3 8">Beta-lactamase</fullName>
        <ecNumber evidence="3 8">3.5.2.6</ecNumber>
    </recommendedName>
</protein>
<dbReference type="EC" id="3.5.2.6" evidence="3 8"/>
<organism evidence="11">
    <name type="scientific">Sediminibacterium sp. KACHI17</name>
    <dbReference type="NCBI Taxonomy" id="1751071"/>
    <lineage>
        <taxon>Bacteria</taxon>
        <taxon>Pseudomonadati</taxon>
        <taxon>Bacteroidota</taxon>
        <taxon>Chitinophagia</taxon>
        <taxon>Chitinophagales</taxon>
        <taxon>Chitinophagaceae</taxon>
        <taxon>Sediminibacterium</taxon>
    </lineage>
</organism>
<feature type="modified residue" description="N6-carboxylysine" evidence="7">
    <location>
        <position position="75"/>
    </location>
</feature>
<dbReference type="InterPro" id="IPR001460">
    <property type="entry name" value="PCN-bd_Tpept"/>
</dbReference>
<evidence type="ECO:0000256" key="8">
    <source>
        <dbReference type="RuleBase" id="RU361140"/>
    </source>
</evidence>
<dbReference type="GO" id="GO:0071555">
    <property type="term" value="P:cell wall organization"/>
    <property type="evidence" value="ECO:0007669"/>
    <property type="project" value="TreeGrafter"/>
</dbReference>
<evidence type="ECO:0000256" key="9">
    <source>
        <dbReference type="SAM" id="SignalP"/>
    </source>
</evidence>
<dbReference type="AlphaFoldDB" id="A0AAT9GJE3"/>
<keyword evidence="5 8" id="KW-0378">Hydrolase</keyword>
<comment type="similarity">
    <text evidence="2 8">Belongs to the class-D beta-lactamase family.</text>
</comment>
<accession>A0AAT9GJE3</accession>
<evidence type="ECO:0000256" key="5">
    <source>
        <dbReference type="ARBA" id="ARBA00022801"/>
    </source>
</evidence>
<feature type="signal peptide" evidence="9">
    <location>
        <begin position="1"/>
        <end position="19"/>
    </location>
</feature>
<gene>
    <name evidence="11" type="primary">blaOXA</name>
    <name evidence="11" type="ORF">KACHI17_16400</name>
</gene>
<dbReference type="Gene3D" id="3.40.710.10">
    <property type="entry name" value="DD-peptidase/beta-lactamase superfamily"/>
    <property type="match status" value="1"/>
</dbReference>
<dbReference type="InterPro" id="IPR012338">
    <property type="entry name" value="Beta-lactam/transpept-like"/>
</dbReference>
<dbReference type="InterPro" id="IPR002137">
    <property type="entry name" value="Beta-lactam_class-D_AS"/>
</dbReference>
<evidence type="ECO:0000256" key="7">
    <source>
        <dbReference type="PIRSR" id="PIRSR602137-50"/>
    </source>
</evidence>
<feature type="domain" description="Penicillin-binding protein transpeptidase" evidence="10">
    <location>
        <begin position="49"/>
        <end position="268"/>
    </location>
</feature>
<proteinExistence type="inferred from homology"/>
<dbReference type="PANTHER" id="PTHR30627">
    <property type="entry name" value="PEPTIDOGLYCAN D,D-TRANSPEPTIDASE"/>
    <property type="match status" value="1"/>
</dbReference>
<reference evidence="11" key="1">
    <citation type="submission" date="2024-02" db="EMBL/GenBank/DDBJ databases">
        <title>Sediminibacterium planktonica sp. nov. and Sediminibacterium longus sp. nov., isolated from surface lake and river water.</title>
        <authorList>
            <person name="Watanabe K."/>
            <person name="Takemine S."/>
            <person name="Ishii Y."/>
            <person name="Ogata Y."/>
            <person name="Shindo C."/>
            <person name="Suda W."/>
        </authorList>
    </citation>
    <scope>NUCLEOTIDE SEQUENCE</scope>
    <source>
        <strain evidence="11">KACHI17</strain>
    </source>
</reference>
<dbReference type="PROSITE" id="PS00337">
    <property type="entry name" value="BETA_LACTAMASE_D"/>
    <property type="match status" value="1"/>
</dbReference>
<dbReference type="SUPFAM" id="SSF56601">
    <property type="entry name" value="beta-lactamase/transpeptidase-like"/>
    <property type="match status" value="1"/>
</dbReference>
<evidence type="ECO:0000256" key="6">
    <source>
        <dbReference type="ARBA" id="ARBA00023251"/>
    </source>
</evidence>
<evidence type="ECO:0000256" key="1">
    <source>
        <dbReference type="ARBA" id="ARBA00001526"/>
    </source>
</evidence>
<dbReference type="GO" id="GO:0005886">
    <property type="term" value="C:plasma membrane"/>
    <property type="evidence" value="ECO:0007669"/>
    <property type="project" value="TreeGrafter"/>
</dbReference>
<feature type="active site" description="Acyl-ester intermediate" evidence="7">
    <location>
        <position position="72"/>
    </location>
</feature>